<evidence type="ECO:0000313" key="2">
    <source>
        <dbReference type="EMBL" id="HDD53207.1"/>
    </source>
</evidence>
<comment type="similarity">
    <text evidence="1">Belongs to the peptidase S58 family.</text>
</comment>
<dbReference type="Gene3D" id="3.60.70.12">
    <property type="entry name" value="L-amino peptidase D-ALA esterase/amidase"/>
    <property type="match status" value="1"/>
</dbReference>
<reference evidence="2" key="1">
    <citation type="journal article" date="2020" name="mSystems">
        <title>Genome- and Community-Level Interaction Insights into Carbon Utilization and Element Cycling Functions of Hydrothermarchaeota in Hydrothermal Sediment.</title>
        <authorList>
            <person name="Zhou Z."/>
            <person name="Liu Y."/>
            <person name="Xu W."/>
            <person name="Pan J."/>
            <person name="Luo Z.H."/>
            <person name="Li M."/>
        </authorList>
    </citation>
    <scope>NUCLEOTIDE SEQUENCE [LARGE SCALE GENOMIC DNA]</scope>
    <source>
        <strain evidence="2">HyVt-115</strain>
    </source>
</reference>
<proteinExistence type="inferred from homology"/>
<organism evidence="2">
    <name type="scientific">Thermosulfidibacter takaii</name>
    <dbReference type="NCBI Taxonomy" id="412593"/>
    <lineage>
        <taxon>Bacteria</taxon>
        <taxon>Pseudomonadati</taxon>
        <taxon>Thermosulfidibacterota</taxon>
        <taxon>Thermosulfidibacteria</taxon>
        <taxon>Thermosulfidibacterales</taxon>
        <taxon>Thermosulfidibacteraceae</taxon>
    </lineage>
</organism>
<dbReference type="SUPFAM" id="SSF56266">
    <property type="entry name" value="DmpA/ArgJ-like"/>
    <property type="match status" value="1"/>
</dbReference>
<gene>
    <name evidence="2" type="ORF">ENF32_03975</name>
</gene>
<dbReference type="AlphaFoldDB" id="A0A7C0U6G8"/>
<protein>
    <submittedName>
        <fullName evidence="2">Peptidase S58 family protein</fullName>
    </submittedName>
</protein>
<name>A0A7C0U6G8_9BACT</name>
<dbReference type="InterPro" id="IPR005321">
    <property type="entry name" value="Peptidase_S58_DmpA"/>
</dbReference>
<dbReference type="GO" id="GO:0004177">
    <property type="term" value="F:aminopeptidase activity"/>
    <property type="evidence" value="ECO:0007669"/>
    <property type="project" value="TreeGrafter"/>
</dbReference>
<dbReference type="CDD" id="cd02252">
    <property type="entry name" value="nylC_like"/>
    <property type="match status" value="1"/>
</dbReference>
<dbReference type="EMBL" id="DQWS01000150">
    <property type="protein sequence ID" value="HDD53207.1"/>
    <property type="molecule type" value="Genomic_DNA"/>
</dbReference>
<comment type="caution">
    <text evidence="2">The sequence shown here is derived from an EMBL/GenBank/DDBJ whole genome shotgun (WGS) entry which is preliminary data.</text>
</comment>
<dbReference type="PANTHER" id="PTHR36512:SF3">
    <property type="entry name" value="BLR5678 PROTEIN"/>
    <property type="match status" value="1"/>
</dbReference>
<dbReference type="PANTHER" id="PTHR36512">
    <property type="entry name" value="D-AMINOPEPTIDASE"/>
    <property type="match status" value="1"/>
</dbReference>
<dbReference type="Proteomes" id="UP000885690">
    <property type="component" value="Unassembled WGS sequence"/>
</dbReference>
<dbReference type="Pfam" id="PF03576">
    <property type="entry name" value="Peptidase_S58"/>
    <property type="match status" value="1"/>
</dbReference>
<dbReference type="InterPro" id="IPR016117">
    <property type="entry name" value="ArgJ-like_dom_sf"/>
</dbReference>
<accession>A0A7C0U6G8</accession>
<sequence length="339" mass="35119">MGTIILFQKAPNLVEGNDMEKELGIEGILIGHHTDSEKATGCTVAIFPHGATAGMDIRGGSPGTRACDSLTGFRSAGKIHAVLFTGGSTFGLGATDGVLQFLLEKGWGVKIDHLTIPLVPSAVIFDLFIGSSKAWPGPQEGYRACLEARATTPMGTVGAGTGAVIGKLLGTRYGTKGGVGWTLVEAQNLKVGCLAVVNAFGDVVDPATGMVLAGARDPEKGDFLNAAKAMKKGILREIPDFSTNTTLALVVTNAQLSRNACIRVSQMAHGGMTRVIRPFHTDFDGDLVITASLGQKKADTNLVGLMASEALEKSIITAVKAATSLQGIPSAGEIPMETS</sequence>
<evidence type="ECO:0000256" key="1">
    <source>
        <dbReference type="ARBA" id="ARBA00007068"/>
    </source>
</evidence>